<sequence>MTKRKKMYKAGKRWVVATLTVASIAVAGTAVNSRVAHADTVSGTETQQVSNDGNSSAPVTGTATQQAEDTSASNASDDNDPRITVVSGDQNQAQREQLQQQAQNLQQQIANNTSSISKAQNQLKQYQQQQAANEQAIADDQAKIQQGQHMVDQAKQNKAKKLQNLLQQYWSKKTQIDKSVAHYNELNEQYQKAQQEFSILRQQADEKQKQWEAADASSKHSLYLEMRAANQKRDAANKIQTELLNQYSQALRDTSKLDSESTSLLLEYTDLRYSGNPYLTEDKSTYEQGQSLVDTYTKKLADDQAKQISTGRIRGLQNNISRITDQLNQAKSNLKQVNAQIAALPAVFQVKKTITRIVYFNLPDGQQTHYSQVATITGTKTVAGTGQATYSNWSTAEWPAFTSPDFYGDEYITPTAPAQAVDSTTADQTITLSYTVAEDFAKENYGKLTSVIITPSNGSTMARLGLEGWHVADASRVLNHAYIIVKNQRTGKIVAETSYTPLASQDAQQAYPKIANSNQAKFSVVLNIPLKTLNDPLEVIARYTNGDSYDTGRLNADYSFAPINADMGNHAWLDQCAFVNGKLHVAGWHATNQAPGATHTIILFDASRNREISRITTGDVVRNDIQAIYPTIYNAGYSGFSADFDVIPDMVGDQLQIVSRWSGNDTNANYVDYWFPAKIMMSGEDNNAYLDQAKVINNHFTVAGWHATNQATGRPYHTIILFDASQNRELTRISVTPDERADVARAFPQFFNAGESGFNVSFDLLPEMAIDNIQIISRWSKSQDANTDYVDYWFAPQRLLTDDNKAALDGVSFANNQLQVTGWHAANQAVGRPYHTIIIFDASQHRELGRKTVSLTERNDVARAFPQIITAGKSGFNASFDLQPEMATDNIQIISRWSKSQDANTDYVDYWFAPQRLLTDQSNRAALDGVSSYNGQLMVAGWHATNLALGKQYHYIIVIDPATGKEIARQLVNAGTDRPDVSRAFPGVANADQSGFKVAFTPNAAFAQARQLTIISRWTDDQGGNGNYVDYWFAPVMRPTIQGNAGALESERYAWDTLGVTGWHATDSSLNEPYRTLILIDNTLHKEVARQSISSVSRPDIAKKYPNIAGAGNSGFDTHFKVNGTDPTHDFTLISRYSATRDANENCTDYDFHIGQLW</sequence>
<proteinExistence type="predicted"/>
<keyword evidence="9" id="KW-1185">Reference proteome</keyword>
<keyword evidence="2" id="KW-0175">Coiled coil</keyword>
<dbReference type="EMBL" id="ACLL01000068">
    <property type="protein sequence ID" value="EEW52655.1"/>
    <property type="molecule type" value="Genomic_DNA"/>
</dbReference>
<dbReference type="OrthoDB" id="37530at2"/>
<gene>
    <name evidence="7" type="ORF">FC31_GL000397</name>
    <name evidence="6" type="ORF">HMPREF0494_2155</name>
</gene>
<dbReference type="STRING" id="525309.HMPREF0494_2155"/>
<evidence type="ECO:0000313" key="9">
    <source>
        <dbReference type="Proteomes" id="UP000051883"/>
    </source>
</evidence>
<dbReference type="Gene3D" id="1.10.287.1490">
    <property type="match status" value="1"/>
</dbReference>
<feature type="signal peptide" evidence="4">
    <location>
        <begin position="1"/>
        <end position="38"/>
    </location>
</feature>
<organism evidence="6 8">
    <name type="scientific">Limosilactobacillus antri DSM 16041</name>
    <dbReference type="NCBI Taxonomy" id="525309"/>
    <lineage>
        <taxon>Bacteria</taxon>
        <taxon>Bacillati</taxon>
        <taxon>Bacillota</taxon>
        <taxon>Bacilli</taxon>
        <taxon>Lactobacillales</taxon>
        <taxon>Lactobacillaceae</taxon>
        <taxon>Limosilactobacillus</taxon>
    </lineage>
</organism>
<comment type="caution">
    <text evidence="6">The sequence shown here is derived from an EMBL/GenBank/DDBJ whole genome shotgun (WGS) entry which is preliminary data.</text>
</comment>
<dbReference type="NCBIfam" id="TIGR03715">
    <property type="entry name" value="KxYKxGKxW"/>
    <property type="match status" value="1"/>
</dbReference>
<evidence type="ECO:0000256" key="1">
    <source>
        <dbReference type="ARBA" id="ARBA00022729"/>
    </source>
</evidence>
<feature type="chain" id="PRO_5009951641" evidence="4">
    <location>
        <begin position="39"/>
        <end position="1158"/>
    </location>
</feature>
<reference evidence="7 9" key="2">
    <citation type="journal article" date="2015" name="Genome Announc.">
        <title>Expanding the biotechnology potential of lactobacilli through comparative genomics of 213 strains and associated genera.</title>
        <authorList>
            <person name="Sun Z."/>
            <person name="Harris H.M."/>
            <person name="McCann A."/>
            <person name="Guo C."/>
            <person name="Argimon S."/>
            <person name="Zhang W."/>
            <person name="Yang X."/>
            <person name="Jeffery I.B."/>
            <person name="Cooney J.C."/>
            <person name="Kagawa T.F."/>
            <person name="Liu W."/>
            <person name="Song Y."/>
            <person name="Salvetti E."/>
            <person name="Wrobel A."/>
            <person name="Rasinkangas P."/>
            <person name="Parkhill J."/>
            <person name="Rea M.C."/>
            <person name="O'Sullivan O."/>
            <person name="Ritari J."/>
            <person name="Douillard F.P."/>
            <person name="Paul Ross R."/>
            <person name="Yang R."/>
            <person name="Briner A.E."/>
            <person name="Felis G.E."/>
            <person name="de Vos W.M."/>
            <person name="Barrangou R."/>
            <person name="Klaenhammer T.R."/>
            <person name="Caufield P.W."/>
            <person name="Cui Y."/>
            <person name="Zhang H."/>
            <person name="O'Toole P.W."/>
        </authorList>
    </citation>
    <scope>NUCLEOTIDE SEQUENCE [LARGE SCALE GENOMIC DNA]</scope>
    <source>
        <strain evidence="7 9">DSM 16041</strain>
    </source>
</reference>
<dbReference type="eggNOG" id="ENOG5030AZJ">
    <property type="taxonomic scope" value="Bacteria"/>
</dbReference>
<evidence type="ECO:0000313" key="8">
    <source>
        <dbReference type="Proteomes" id="UP000003675"/>
    </source>
</evidence>
<dbReference type="Proteomes" id="UP000003675">
    <property type="component" value="Unassembled WGS sequence"/>
</dbReference>
<feature type="coiled-coil region" evidence="2">
    <location>
        <begin position="176"/>
        <end position="210"/>
    </location>
</feature>
<dbReference type="Gene3D" id="2.60.40.4300">
    <property type="match status" value="1"/>
</dbReference>
<evidence type="ECO:0000259" key="5">
    <source>
        <dbReference type="Pfam" id="PF17966"/>
    </source>
</evidence>
<dbReference type="HOGENOM" id="CLU_275546_0_0_9"/>
<feature type="coiled-coil region" evidence="2">
    <location>
        <begin position="313"/>
        <end position="340"/>
    </location>
</feature>
<dbReference type="AlphaFoldDB" id="C8PA11"/>
<evidence type="ECO:0000256" key="2">
    <source>
        <dbReference type="SAM" id="Coils"/>
    </source>
</evidence>
<evidence type="ECO:0000256" key="4">
    <source>
        <dbReference type="SAM" id="SignalP"/>
    </source>
</evidence>
<dbReference type="InterPro" id="IPR022263">
    <property type="entry name" value="KxYKxGKxW"/>
</dbReference>
<dbReference type="Pfam" id="PF17966">
    <property type="entry name" value="Muc_B2"/>
    <property type="match status" value="1"/>
</dbReference>
<accession>C8PA11</accession>
<dbReference type="Pfam" id="PF19258">
    <property type="entry name" value="KxYKxGKxW_sig"/>
    <property type="match status" value="1"/>
</dbReference>
<dbReference type="InterPro" id="IPR041495">
    <property type="entry name" value="Mub_B2"/>
</dbReference>
<evidence type="ECO:0000313" key="6">
    <source>
        <dbReference type="EMBL" id="EEW52655.1"/>
    </source>
</evidence>
<evidence type="ECO:0000313" key="7">
    <source>
        <dbReference type="EMBL" id="KRK59778.1"/>
    </source>
</evidence>
<name>C8PA11_9LACO</name>
<evidence type="ECO:0000256" key="3">
    <source>
        <dbReference type="SAM" id="MobiDB-lite"/>
    </source>
</evidence>
<reference evidence="6 8" key="1">
    <citation type="submission" date="2009-09" db="EMBL/GenBank/DDBJ databases">
        <authorList>
            <person name="Qin X."/>
            <person name="Bachman B."/>
            <person name="Battles P."/>
            <person name="Bell A."/>
            <person name="Bess C."/>
            <person name="Bickham C."/>
            <person name="Chaboub L."/>
            <person name="Chen D."/>
            <person name="Coyle M."/>
            <person name="Deiros D.R."/>
            <person name="Dinh H."/>
            <person name="Forbes L."/>
            <person name="Fowler G."/>
            <person name="Francisco L."/>
            <person name="Fu Q."/>
            <person name="Gubbala S."/>
            <person name="Hale W."/>
            <person name="Han Y."/>
            <person name="Hemphill L."/>
            <person name="Highlander S.K."/>
            <person name="Hirani K."/>
            <person name="Hogues M."/>
            <person name="Jackson L."/>
            <person name="Jakkamsetti A."/>
            <person name="Javaid M."/>
            <person name="Jiang H."/>
            <person name="Korchina V."/>
            <person name="Kovar C."/>
            <person name="Lara F."/>
            <person name="Lee S."/>
            <person name="Mata R."/>
            <person name="Mathew T."/>
            <person name="Moen C."/>
            <person name="Morales K."/>
            <person name="Munidasa M."/>
            <person name="Nazareth L."/>
            <person name="Ngo R."/>
            <person name="Nguyen L."/>
            <person name="Okwuonu G."/>
            <person name="Ongeri F."/>
            <person name="Patil S."/>
            <person name="Petrosino J."/>
            <person name="Pham C."/>
            <person name="Pham P."/>
            <person name="Pu L.-L."/>
            <person name="Puazo M."/>
            <person name="Raj R."/>
            <person name="Reid J."/>
            <person name="Rouhana J."/>
            <person name="Saada N."/>
            <person name="Shang Y."/>
            <person name="Simmons D."/>
            <person name="Thornton R."/>
            <person name="Warren J."/>
            <person name="Weissenberger G."/>
            <person name="Zhang J."/>
            <person name="Zhang L."/>
            <person name="Zhou C."/>
            <person name="Zhu D."/>
            <person name="Muzny D."/>
            <person name="Worley K."/>
            <person name="Gibbs R."/>
        </authorList>
    </citation>
    <scope>NUCLEOTIDE SEQUENCE [LARGE SCALE GENOMIC DNA]</scope>
    <source>
        <strain evidence="6 8">DSM 16041</strain>
    </source>
</reference>
<keyword evidence="1 4" id="KW-0732">Signal</keyword>
<feature type="compositionally biased region" description="Polar residues" evidence="3">
    <location>
        <begin position="42"/>
        <end position="70"/>
    </location>
</feature>
<protein>
    <submittedName>
        <fullName evidence="6">KxYKxGKxW signal domain protein</fullName>
    </submittedName>
</protein>
<dbReference type="PATRIC" id="fig|525309.8.peg.407"/>
<dbReference type="Proteomes" id="UP000051883">
    <property type="component" value="Unassembled WGS sequence"/>
</dbReference>
<feature type="region of interest" description="Disordered" evidence="3">
    <location>
        <begin position="42"/>
        <end position="93"/>
    </location>
</feature>
<dbReference type="EMBL" id="AZDK01000013">
    <property type="protein sequence ID" value="KRK59778.1"/>
    <property type="molecule type" value="Genomic_DNA"/>
</dbReference>
<dbReference type="RefSeq" id="WP_007124434.1">
    <property type="nucleotide sequence ID" value="NZ_AZDK01000013.1"/>
</dbReference>
<feature type="domain" description="Mub B2-like" evidence="5">
    <location>
        <begin position="350"/>
        <end position="435"/>
    </location>
</feature>